<dbReference type="Proteomes" id="UP000622890">
    <property type="component" value="Unassembled WGS sequence"/>
</dbReference>
<evidence type="ECO:0000313" key="1">
    <source>
        <dbReference type="EMBL" id="MBK4733700.1"/>
    </source>
</evidence>
<name>A0A934SQM3_9BURK</name>
<evidence type="ECO:0000313" key="2">
    <source>
        <dbReference type="Proteomes" id="UP000622890"/>
    </source>
</evidence>
<keyword evidence="2" id="KW-1185">Reference proteome</keyword>
<comment type="caution">
    <text evidence="1">The sequence shown here is derived from an EMBL/GenBank/DDBJ whole genome shotgun (WGS) entry which is preliminary data.</text>
</comment>
<dbReference type="RefSeq" id="WP_200590433.1">
    <property type="nucleotide sequence ID" value="NZ_JAEPBG010000001.1"/>
</dbReference>
<dbReference type="Gene3D" id="4.10.430.10">
    <property type="entry name" value="Histone-like protein H-NS, C-terminal domain"/>
    <property type="match status" value="1"/>
</dbReference>
<dbReference type="GO" id="GO:0003677">
    <property type="term" value="F:DNA binding"/>
    <property type="evidence" value="ECO:0007669"/>
    <property type="project" value="InterPro"/>
</dbReference>
<gene>
    <name evidence="1" type="ORF">JJB74_03645</name>
</gene>
<sequence>MTTLAELNKKIAEMQAQANKMREEGKANAIEEIKQKMEEFAITPQDLGFGHQAKAKKTKATSIPKDRIVAYKKSETETWSGGRGPKPQWVKDVISKEGIDALEKYKTK</sequence>
<dbReference type="AlphaFoldDB" id="A0A934SQM3"/>
<dbReference type="InterPro" id="IPR037150">
    <property type="entry name" value="H-NS_C_dom_sf"/>
</dbReference>
<reference evidence="1" key="1">
    <citation type="submission" date="2021-01" db="EMBL/GenBank/DDBJ databases">
        <title>Genome sequence of strain Noviherbaspirillum sp. DKR-6.</title>
        <authorList>
            <person name="Chaudhary D.K."/>
        </authorList>
    </citation>
    <scope>NUCLEOTIDE SEQUENCE</scope>
    <source>
        <strain evidence="1">DKR-6</strain>
    </source>
</reference>
<dbReference type="EMBL" id="JAEPBG010000001">
    <property type="protein sequence ID" value="MBK4733700.1"/>
    <property type="molecule type" value="Genomic_DNA"/>
</dbReference>
<protein>
    <submittedName>
        <fullName evidence="1">H-NS histone family protein</fullName>
    </submittedName>
</protein>
<accession>A0A934SQM3</accession>
<organism evidence="1 2">
    <name type="scientific">Noviherbaspirillum pedocola</name>
    <dbReference type="NCBI Taxonomy" id="2801341"/>
    <lineage>
        <taxon>Bacteria</taxon>
        <taxon>Pseudomonadati</taxon>
        <taxon>Pseudomonadota</taxon>
        <taxon>Betaproteobacteria</taxon>
        <taxon>Burkholderiales</taxon>
        <taxon>Oxalobacteraceae</taxon>
        <taxon>Noviherbaspirillum</taxon>
    </lineage>
</organism>
<proteinExistence type="predicted"/>